<dbReference type="Proteomes" id="UP001170379">
    <property type="component" value="Unassembled WGS sequence"/>
</dbReference>
<proteinExistence type="predicted"/>
<organism evidence="1 2">
    <name type="scientific">Gulosibacter molinativorax</name>
    <dbReference type="NCBI Taxonomy" id="256821"/>
    <lineage>
        <taxon>Bacteria</taxon>
        <taxon>Bacillati</taxon>
        <taxon>Actinomycetota</taxon>
        <taxon>Actinomycetes</taxon>
        <taxon>Micrococcales</taxon>
        <taxon>Microbacteriaceae</taxon>
        <taxon>Gulosibacter</taxon>
    </lineage>
</organism>
<dbReference type="EMBL" id="PXVD01000001">
    <property type="protein sequence ID" value="MDJ1369928.1"/>
    <property type="molecule type" value="Genomic_DNA"/>
</dbReference>
<keyword evidence="2" id="KW-1185">Reference proteome</keyword>
<accession>A0ABT7C449</accession>
<comment type="caution">
    <text evidence="1">The sequence shown here is derived from an EMBL/GenBank/DDBJ whole genome shotgun (WGS) entry which is preliminary data.</text>
</comment>
<reference evidence="1" key="2">
    <citation type="journal article" date="2022" name="Sci. Rep.">
        <title>In silico prediction of the enzymes involved in the degradation of the herbicide molinate by Gulosibacter molinativorax ON4T.</title>
        <authorList>
            <person name="Lopes A.R."/>
            <person name="Bunin E."/>
            <person name="Viana A.T."/>
            <person name="Froufe H."/>
            <person name="Munoz-Merida A."/>
            <person name="Pinho D."/>
            <person name="Figueiredo J."/>
            <person name="Barroso C."/>
            <person name="Vaz-Moreira I."/>
            <person name="Bellanger X."/>
            <person name="Egas C."/>
            <person name="Nunes O.C."/>
        </authorList>
    </citation>
    <scope>NUCLEOTIDE SEQUENCE</scope>
    <source>
        <strain evidence="1">ON4</strain>
    </source>
</reference>
<sequence>MRVRTKVGECGVLAEAARLMRVEIVGRTLNGDLPSMDWERRFVDRFANLGEEPEVTVSMEELEREFGLQDEPVDPDALPDAN</sequence>
<gene>
    <name evidence="1" type="ORF">C7K25_00830</name>
</gene>
<protein>
    <submittedName>
        <fullName evidence="1">Uncharacterized protein</fullName>
    </submittedName>
</protein>
<name>A0ABT7C449_9MICO</name>
<reference evidence="1" key="1">
    <citation type="submission" date="2018-03" db="EMBL/GenBank/DDBJ databases">
        <authorList>
            <person name="Nunes O.C."/>
            <person name="Lopes A.R."/>
            <person name="Froufe H."/>
            <person name="Munoz-Merida A."/>
            <person name="Barroso C."/>
            <person name="Egas C."/>
        </authorList>
    </citation>
    <scope>NUCLEOTIDE SEQUENCE</scope>
    <source>
        <strain evidence="1">ON4</strain>
    </source>
</reference>
<evidence type="ECO:0000313" key="2">
    <source>
        <dbReference type="Proteomes" id="UP001170379"/>
    </source>
</evidence>
<evidence type="ECO:0000313" key="1">
    <source>
        <dbReference type="EMBL" id="MDJ1369928.1"/>
    </source>
</evidence>